<evidence type="ECO:0000259" key="6">
    <source>
        <dbReference type="PROSITE" id="PS50949"/>
    </source>
</evidence>
<dbReference type="EMBL" id="CP042344">
    <property type="protein sequence ID" value="QEA14113.1"/>
    <property type="molecule type" value="Genomic_DNA"/>
</dbReference>
<reference evidence="7 8" key="1">
    <citation type="submission" date="2019-07" db="EMBL/GenBank/DDBJ databases">
        <title>Complete genome sequence of Comamonas sp. NLF 7-7 isolated from livestock.</title>
        <authorList>
            <person name="Kim D.H."/>
            <person name="Kim J.G."/>
        </authorList>
    </citation>
    <scope>NUCLEOTIDE SEQUENCE [LARGE SCALE GENOMIC DNA]</scope>
    <source>
        <strain evidence="7 8">NLF 7-7</strain>
    </source>
</reference>
<dbReference type="InterPro" id="IPR015421">
    <property type="entry name" value="PyrdxlP-dep_Trfase_major"/>
</dbReference>
<dbReference type="Proteomes" id="UP000321199">
    <property type="component" value="Chromosome"/>
</dbReference>
<dbReference type="PRINTS" id="PR00035">
    <property type="entry name" value="HTHGNTR"/>
</dbReference>
<keyword evidence="8" id="KW-1185">Reference proteome</keyword>
<dbReference type="GO" id="GO:0030170">
    <property type="term" value="F:pyridoxal phosphate binding"/>
    <property type="evidence" value="ECO:0007669"/>
    <property type="project" value="InterPro"/>
</dbReference>
<evidence type="ECO:0000313" key="7">
    <source>
        <dbReference type="EMBL" id="QEA14113.1"/>
    </source>
</evidence>
<organism evidence="7 8">
    <name type="scientific">Comamonas flocculans</name>
    <dbReference type="NCBI Taxonomy" id="2597701"/>
    <lineage>
        <taxon>Bacteria</taxon>
        <taxon>Pseudomonadati</taxon>
        <taxon>Pseudomonadota</taxon>
        <taxon>Betaproteobacteria</taxon>
        <taxon>Burkholderiales</taxon>
        <taxon>Comamonadaceae</taxon>
        <taxon>Comamonas</taxon>
    </lineage>
</organism>
<evidence type="ECO:0000256" key="4">
    <source>
        <dbReference type="ARBA" id="ARBA00023125"/>
    </source>
</evidence>
<sequence length="496" mass="53807">MQLPIRLDGASGKNLQTRIAGQIRTLILDGRLAPGARMPASRELAADLKVSRNTVMGAYARLVAEGLIEAREPAGTFVTARPLHEGPSVLPLAPSHFAAPEPRRQGRHLALRVQSHQVLPPHASELPFDFWVGRPDARLFPLRLWQSLLMRMLRGNARHLCDYGDPQGLHALRVAIATHVGATRGIATEPGRIVITNGIQEGLNLLACLLIKPGVQVAVENPCYRGAANVFINHGATLLPVRVDRDGIDPARLPEAAALVYTTPSHQYPLGATLSLPRRQALLDWARASGGIIVEDDYDSDFFYDGTPLPALKSLDRDDVVIYLGTFSKSLGAGLRIGYMVLPADLVEPSCHAKALLNNCQPWLEQAALAAFIAEGGYAQHLRRMRQSYAARRNHLCAGLAHFLPQWWVDGREGGMHVVVHLPAHEGSAGEVETLARARGVGVYGIDKGNALMLDVAADDPLRRVLLLGYAALDETEISEALLRMRRALAATPALA</sequence>
<gene>
    <name evidence="7" type="ORF">FOZ74_14355</name>
</gene>
<dbReference type="PROSITE" id="PS50949">
    <property type="entry name" value="HTH_GNTR"/>
    <property type="match status" value="1"/>
</dbReference>
<dbReference type="PANTHER" id="PTHR46577:SF1">
    <property type="entry name" value="HTH-TYPE TRANSCRIPTIONAL REGULATORY PROTEIN GABR"/>
    <property type="match status" value="1"/>
</dbReference>
<dbReference type="AlphaFoldDB" id="A0A5B8RYA2"/>
<dbReference type="CDD" id="cd07377">
    <property type="entry name" value="WHTH_GntR"/>
    <property type="match status" value="1"/>
</dbReference>
<keyword evidence="4" id="KW-0238">DNA-binding</keyword>
<keyword evidence="3" id="KW-0805">Transcription regulation</keyword>
<dbReference type="InterPro" id="IPR015424">
    <property type="entry name" value="PyrdxlP-dep_Trfase"/>
</dbReference>
<dbReference type="InterPro" id="IPR051446">
    <property type="entry name" value="HTH_trans_reg/aminotransferase"/>
</dbReference>
<keyword evidence="7" id="KW-0808">Transferase</keyword>
<dbReference type="OrthoDB" id="9804020at2"/>
<dbReference type="CDD" id="cd00609">
    <property type="entry name" value="AAT_like"/>
    <property type="match status" value="1"/>
</dbReference>
<dbReference type="GO" id="GO:0003677">
    <property type="term" value="F:DNA binding"/>
    <property type="evidence" value="ECO:0007669"/>
    <property type="project" value="UniProtKB-KW"/>
</dbReference>
<keyword evidence="7" id="KW-0032">Aminotransferase</keyword>
<evidence type="ECO:0000256" key="1">
    <source>
        <dbReference type="ARBA" id="ARBA00005384"/>
    </source>
</evidence>
<keyword evidence="2" id="KW-0663">Pyridoxal phosphate</keyword>
<accession>A0A5B8RYA2</accession>
<dbReference type="InterPro" id="IPR036388">
    <property type="entry name" value="WH-like_DNA-bd_sf"/>
</dbReference>
<evidence type="ECO:0000256" key="2">
    <source>
        <dbReference type="ARBA" id="ARBA00022898"/>
    </source>
</evidence>
<dbReference type="InterPro" id="IPR036390">
    <property type="entry name" value="WH_DNA-bd_sf"/>
</dbReference>
<dbReference type="Pfam" id="PF00392">
    <property type="entry name" value="GntR"/>
    <property type="match status" value="1"/>
</dbReference>
<evidence type="ECO:0000256" key="5">
    <source>
        <dbReference type="ARBA" id="ARBA00023163"/>
    </source>
</evidence>
<dbReference type="KEGG" id="cof:FOZ74_14355"/>
<dbReference type="InterPro" id="IPR004839">
    <property type="entry name" value="Aminotransferase_I/II_large"/>
</dbReference>
<dbReference type="SUPFAM" id="SSF53383">
    <property type="entry name" value="PLP-dependent transferases"/>
    <property type="match status" value="1"/>
</dbReference>
<dbReference type="GO" id="GO:0003700">
    <property type="term" value="F:DNA-binding transcription factor activity"/>
    <property type="evidence" value="ECO:0007669"/>
    <property type="project" value="InterPro"/>
</dbReference>
<dbReference type="Pfam" id="PF00155">
    <property type="entry name" value="Aminotran_1_2"/>
    <property type="match status" value="1"/>
</dbReference>
<dbReference type="RefSeq" id="WP_146913694.1">
    <property type="nucleotide sequence ID" value="NZ_CP042344.1"/>
</dbReference>
<dbReference type="PANTHER" id="PTHR46577">
    <property type="entry name" value="HTH-TYPE TRANSCRIPTIONAL REGULATORY PROTEIN GABR"/>
    <property type="match status" value="1"/>
</dbReference>
<proteinExistence type="inferred from homology"/>
<evidence type="ECO:0000256" key="3">
    <source>
        <dbReference type="ARBA" id="ARBA00023015"/>
    </source>
</evidence>
<protein>
    <submittedName>
        <fullName evidence="7">PLP-dependent aminotransferase family protein</fullName>
    </submittedName>
</protein>
<feature type="domain" description="HTH gntR-type" evidence="6">
    <location>
        <begin position="13"/>
        <end position="81"/>
    </location>
</feature>
<dbReference type="Gene3D" id="3.40.640.10">
    <property type="entry name" value="Type I PLP-dependent aspartate aminotransferase-like (Major domain)"/>
    <property type="match status" value="1"/>
</dbReference>
<dbReference type="SMART" id="SM00345">
    <property type="entry name" value="HTH_GNTR"/>
    <property type="match status" value="1"/>
</dbReference>
<dbReference type="GO" id="GO:0008483">
    <property type="term" value="F:transaminase activity"/>
    <property type="evidence" value="ECO:0007669"/>
    <property type="project" value="UniProtKB-KW"/>
</dbReference>
<dbReference type="SUPFAM" id="SSF46785">
    <property type="entry name" value="Winged helix' DNA-binding domain"/>
    <property type="match status" value="1"/>
</dbReference>
<dbReference type="InterPro" id="IPR000524">
    <property type="entry name" value="Tscrpt_reg_HTH_GntR"/>
</dbReference>
<evidence type="ECO:0000313" key="8">
    <source>
        <dbReference type="Proteomes" id="UP000321199"/>
    </source>
</evidence>
<keyword evidence="5" id="KW-0804">Transcription</keyword>
<name>A0A5B8RYA2_9BURK</name>
<comment type="similarity">
    <text evidence="1">In the C-terminal section; belongs to the class-I pyridoxal-phosphate-dependent aminotransferase family.</text>
</comment>
<dbReference type="Gene3D" id="1.10.10.10">
    <property type="entry name" value="Winged helix-like DNA-binding domain superfamily/Winged helix DNA-binding domain"/>
    <property type="match status" value="1"/>
</dbReference>